<comment type="caution">
    <text evidence="2">The sequence shown here is derived from an EMBL/GenBank/DDBJ whole genome shotgun (WGS) entry which is preliminary data.</text>
</comment>
<dbReference type="EMBL" id="BGZK01000487">
    <property type="protein sequence ID" value="GBP46618.1"/>
    <property type="molecule type" value="Genomic_DNA"/>
</dbReference>
<feature type="region of interest" description="Disordered" evidence="1">
    <location>
        <begin position="1"/>
        <end position="27"/>
    </location>
</feature>
<feature type="compositionally biased region" description="Polar residues" evidence="1">
    <location>
        <begin position="1"/>
        <end position="20"/>
    </location>
</feature>
<evidence type="ECO:0000313" key="3">
    <source>
        <dbReference type="Proteomes" id="UP000299102"/>
    </source>
</evidence>
<evidence type="ECO:0000256" key="1">
    <source>
        <dbReference type="SAM" id="MobiDB-lite"/>
    </source>
</evidence>
<dbReference type="Proteomes" id="UP000299102">
    <property type="component" value="Unassembled WGS sequence"/>
</dbReference>
<reference evidence="2 3" key="1">
    <citation type="journal article" date="2019" name="Commun. Biol.">
        <title>The bagworm genome reveals a unique fibroin gene that provides high tensile strength.</title>
        <authorList>
            <person name="Kono N."/>
            <person name="Nakamura H."/>
            <person name="Ohtoshi R."/>
            <person name="Tomita M."/>
            <person name="Numata K."/>
            <person name="Arakawa K."/>
        </authorList>
    </citation>
    <scope>NUCLEOTIDE SEQUENCE [LARGE SCALE GENOMIC DNA]</scope>
</reference>
<evidence type="ECO:0000313" key="2">
    <source>
        <dbReference type="EMBL" id="GBP46618.1"/>
    </source>
</evidence>
<gene>
    <name evidence="2" type="ORF">EVAR_95080_1</name>
</gene>
<organism evidence="2 3">
    <name type="scientific">Eumeta variegata</name>
    <name type="common">Bagworm moth</name>
    <name type="synonym">Eumeta japonica</name>
    <dbReference type="NCBI Taxonomy" id="151549"/>
    <lineage>
        <taxon>Eukaryota</taxon>
        <taxon>Metazoa</taxon>
        <taxon>Ecdysozoa</taxon>
        <taxon>Arthropoda</taxon>
        <taxon>Hexapoda</taxon>
        <taxon>Insecta</taxon>
        <taxon>Pterygota</taxon>
        <taxon>Neoptera</taxon>
        <taxon>Endopterygota</taxon>
        <taxon>Lepidoptera</taxon>
        <taxon>Glossata</taxon>
        <taxon>Ditrysia</taxon>
        <taxon>Tineoidea</taxon>
        <taxon>Psychidae</taxon>
        <taxon>Oiketicinae</taxon>
        <taxon>Eumeta</taxon>
    </lineage>
</organism>
<keyword evidence="3" id="KW-1185">Reference proteome</keyword>
<sequence length="105" mass="11679">MSFSSKSKGNNIQTDNSRGGNNKAPRTLWTCAREIRPAGPRLNTVHSWPDRLSVEVGEDGGGAERGRLVRRISIDEKMFSELQNVSGTTFANFLLRAIRDKSLDM</sequence>
<proteinExistence type="predicted"/>
<protein>
    <submittedName>
        <fullName evidence="2">Uncharacterized protein</fullName>
    </submittedName>
</protein>
<accession>A0A4C1W5K9</accession>
<dbReference type="AlphaFoldDB" id="A0A4C1W5K9"/>
<name>A0A4C1W5K9_EUMVA</name>